<name>A0ABY3U2P5_9MYCO</name>
<organism evidence="2 3">
    <name type="scientific">Mycolicibacillus parakoreensis</name>
    <dbReference type="NCBI Taxonomy" id="1069221"/>
    <lineage>
        <taxon>Bacteria</taxon>
        <taxon>Bacillati</taxon>
        <taxon>Actinomycetota</taxon>
        <taxon>Actinomycetes</taxon>
        <taxon>Mycobacteriales</taxon>
        <taxon>Mycobacteriaceae</taxon>
        <taxon>Mycolicibacillus</taxon>
    </lineage>
</organism>
<proteinExistence type="predicted"/>
<gene>
    <name evidence="2" type="ORF">MIU77_00755</name>
</gene>
<accession>A0ABY3U2P5</accession>
<dbReference type="InterPro" id="IPR000084">
    <property type="entry name" value="PE-PGRS_N"/>
</dbReference>
<dbReference type="RefSeq" id="WP_240171215.1">
    <property type="nucleotide sequence ID" value="NZ_CP092365.1"/>
</dbReference>
<dbReference type="SUPFAM" id="SSF140459">
    <property type="entry name" value="PE/PPE dimer-like"/>
    <property type="match status" value="1"/>
</dbReference>
<keyword evidence="3" id="KW-1185">Reference proteome</keyword>
<dbReference type="Proteomes" id="UP001055200">
    <property type="component" value="Chromosome"/>
</dbReference>
<feature type="domain" description="PE" evidence="1">
    <location>
        <begin position="4"/>
        <end position="92"/>
    </location>
</feature>
<dbReference type="Pfam" id="PF00934">
    <property type="entry name" value="PE"/>
    <property type="match status" value="1"/>
</dbReference>
<dbReference type="Gene3D" id="1.10.287.850">
    <property type="entry name" value="HP0062-like domain"/>
    <property type="match status" value="1"/>
</dbReference>
<evidence type="ECO:0000259" key="1">
    <source>
        <dbReference type="Pfam" id="PF00934"/>
    </source>
</evidence>
<dbReference type="EMBL" id="CP092365">
    <property type="protein sequence ID" value="ULN52956.1"/>
    <property type="molecule type" value="Genomic_DNA"/>
</dbReference>
<evidence type="ECO:0000313" key="2">
    <source>
        <dbReference type="EMBL" id="ULN52956.1"/>
    </source>
</evidence>
<dbReference type="InterPro" id="IPR038332">
    <property type="entry name" value="PPE_sf"/>
</dbReference>
<sequence>MTFLDVTPEVLLAASAQVEALMARMTAANAVQAAASAAILPPGSDAPSIKVAAALIGHGAAHELSATMGNEELFRSGIGVAESGVSYLLGETQGVTAYGASAGL</sequence>
<protein>
    <submittedName>
        <fullName evidence="2">PE family protein</fullName>
    </submittedName>
</protein>
<reference evidence="2" key="1">
    <citation type="submission" date="2022-08" db="EMBL/GenBank/DDBJ databases">
        <title>Complete genome sequence of 14 non-tuberculosis mycobacteria type-strains.</title>
        <authorList>
            <person name="Igarashi Y."/>
            <person name="Osugi A."/>
            <person name="Mitarai S."/>
        </authorList>
    </citation>
    <scope>NUCLEOTIDE SEQUENCE</scope>
    <source>
        <strain evidence="2">DSM 45575</strain>
    </source>
</reference>
<evidence type="ECO:0000313" key="3">
    <source>
        <dbReference type="Proteomes" id="UP001055200"/>
    </source>
</evidence>